<keyword evidence="2" id="KW-0812">Transmembrane</keyword>
<keyword evidence="4" id="KW-1185">Reference proteome</keyword>
<dbReference type="Proteomes" id="UP000224634">
    <property type="component" value="Unassembled WGS sequence"/>
</dbReference>
<feature type="region of interest" description="Disordered" evidence="1">
    <location>
        <begin position="176"/>
        <end position="221"/>
    </location>
</feature>
<proteinExistence type="predicted"/>
<keyword evidence="2" id="KW-1133">Transmembrane helix</keyword>
<feature type="compositionally biased region" description="Basic and acidic residues" evidence="1">
    <location>
        <begin position="398"/>
        <end position="412"/>
    </location>
</feature>
<accession>A0A2B7XGB8</accession>
<feature type="compositionally biased region" description="Polar residues" evidence="1">
    <location>
        <begin position="251"/>
        <end position="272"/>
    </location>
</feature>
<keyword evidence="2" id="KW-0472">Membrane</keyword>
<evidence type="ECO:0000256" key="2">
    <source>
        <dbReference type="SAM" id="Phobius"/>
    </source>
</evidence>
<feature type="region of interest" description="Disordered" evidence="1">
    <location>
        <begin position="36"/>
        <end position="58"/>
    </location>
</feature>
<protein>
    <submittedName>
        <fullName evidence="3">Uncharacterized protein</fullName>
    </submittedName>
</protein>
<feature type="region of interest" description="Disordered" evidence="1">
    <location>
        <begin position="480"/>
        <end position="571"/>
    </location>
</feature>
<dbReference type="PANTHER" id="PTHR42088">
    <property type="entry name" value="YALI0F10131P"/>
    <property type="match status" value="1"/>
</dbReference>
<comment type="caution">
    <text evidence="3">The sequence shown here is derived from an EMBL/GenBank/DDBJ whole genome shotgun (WGS) entry which is preliminary data.</text>
</comment>
<organism evidence="3 4">
    <name type="scientific">Polytolypa hystricis (strain UAMH7299)</name>
    <dbReference type="NCBI Taxonomy" id="1447883"/>
    <lineage>
        <taxon>Eukaryota</taxon>
        <taxon>Fungi</taxon>
        <taxon>Dikarya</taxon>
        <taxon>Ascomycota</taxon>
        <taxon>Pezizomycotina</taxon>
        <taxon>Eurotiomycetes</taxon>
        <taxon>Eurotiomycetidae</taxon>
        <taxon>Onygenales</taxon>
        <taxon>Onygenales incertae sedis</taxon>
        <taxon>Polytolypa</taxon>
    </lineage>
</organism>
<evidence type="ECO:0000313" key="3">
    <source>
        <dbReference type="EMBL" id="PGH07949.1"/>
    </source>
</evidence>
<dbReference type="PANTHER" id="PTHR42088:SF1">
    <property type="entry name" value="YALI0F10131P"/>
    <property type="match status" value="1"/>
</dbReference>
<dbReference type="STRING" id="1447883.A0A2B7XGB8"/>
<feature type="compositionally biased region" description="Pro residues" evidence="1">
    <location>
        <begin position="312"/>
        <end position="323"/>
    </location>
</feature>
<feature type="region of interest" description="Disordered" evidence="1">
    <location>
        <begin position="305"/>
        <end position="331"/>
    </location>
</feature>
<sequence>MSPTIRGRVPMPLAYPAPLPPENWIPLGMDQGPTLVKRSPADSTSTSSARRTCGPDETTGFCERYTDSSTTQVLPIVLGAVIPGVVAIIVLLFLHRRHVKKLRKEDANDKHKSLDFGLEVVRQKGEKGNAPEMSVADAEKSVRGGRGISLDLSVTSPYLLPPGLNGSRESLHSLSRSMHADDDKYRPATSFSPGDNGSMRSFRGNHKHDDGSSYTGASSRFAHGDDMQYNLLRNAQRMSASTPPLVDRSSPDSTRSPVNAGMNSTHQSSQPIASPEPAFHPEKSSHLSVGLGGTDFRKSNDYLGAFIQRGPSPAPNAPLPEPPSQDRTPPVSVAQNEFELHLPVTSPTPFAHQEAPTSQPAHTTPPIDDDTTDYGDARRASSIVLPQVKVDPVESDTDTDKNATEAAHHVPESTDDSGYQFDTRRLTVGIRPLPPDDPSDNPEQRANRIRSFYKEYFDESKPAQEEYYEDYDPASYAYMNSDADPYLPDPAPFAQPMERRAMTPPPRMPPQFQSRHQASSSAYGFGPGPGPRAFSSSSGGAGPRTFSSASGRMAPPRKPRAPPSPLHVLPTPHKLKDHMEILPIDFAPGPSLRDRRAGRPETPLGGLQPYSQNLPSFVPLASSYDDLAAMPSPHALRKSATYTALDFAPPPRFKNSDTGSDAGSIRSNRSGVSAMQVHNIRTGAYRVSRLPAETVGTLDDLKAHLRPTMDMR</sequence>
<feature type="compositionally biased region" description="Polar residues" evidence="1">
    <location>
        <begin position="511"/>
        <end position="522"/>
    </location>
</feature>
<dbReference type="OrthoDB" id="5417135at2759"/>
<feature type="region of interest" description="Disordered" evidence="1">
    <location>
        <begin position="346"/>
        <end position="449"/>
    </location>
</feature>
<gene>
    <name evidence="3" type="ORF">AJ80_07930</name>
</gene>
<evidence type="ECO:0000256" key="1">
    <source>
        <dbReference type="SAM" id="MobiDB-lite"/>
    </source>
</evidence>
<name>A0A2B7XGB8_POLH7</name>
<feature type="compositionally biased region" description="Low complexity" evidence="1">
    <location>
        <begin position="41"/>
        <end position="52"/>
    </location>
</feature>
<reference evidence="3 4" key="1">
    <citation type="submission" date="2017-10" db="EMBL/GenBank/DDBJ databases">
        <title>Comparative genomics in systemic dimorphic fungi from Ajellomycetaceae.</title>
        <authorList>
            <person name="Munoz J.F."/>
            <person name="Mcewen J.G."/>
            <person name="Clay O.K."/>
            <person name="Cuomo C.A."/>
        </authorList>
    </citation>
    <scope>NUCLEOTIDE SEQUENCE [LARGE SCALE GENOMIC DNA]</scope>
    <source>
        <strain evidence="3 4">UAMH7299</strain>
    </source>
</reference>
<feature type="region of interest" description="Disordered" evidence="1">
    <location>
        <begin position="239"/>
        <end position="293"/>
    </location>
</feature>
<evidence type="ECO:0000313" key="4">
    <source>
        <dbReference type="Proteomes" id="UP000224634"/>
    </source>
</evidence>
<dbReference type="AlphaFoldDB" id="A0A2B7XGB8"/>
<dbReference type="EMBL" id="PDNA01000163">
    <property type="protein sequence ID" value="PGH07949.1"/>
    <property type="molecule type" value="Genomic_DNA"/>
</dbReference>
<feature type="compositionally biased region" description="Polar residues" evidence="1">
    <location>
        <begin position="189"/>
        <end position="199"/>
    </location>
</feature>
<feature type="transmembrane region" description="Helical" evidence="2">
    <location>
        <begin position="73"/>
        <end position="94"/>
    </location>
</feature>
<feature type="region of interest" description="Disordered" evidence="1">
    <location>
        <begin position="586"/>
        <end position="610"/>
    </location>
</feature>